<evidence type="ECO:0000256" key="1">
    <source>
        <dbReference type="SAM" id="Phobius"/>
    </source>
</evidence>
<keyword evidence="1" id="KW-1133">Transmembrane helix</keyword>
<dbReference type="AlphaFoldDB" id="A0A848BCZ5"/>
<dbReference type="InterPro" id="IPR010898">
    <property type="entry name" value="Hpre_diP_synth_I"/>
</dbReference>
<dbReference type="Proteomes" id="UP000543804">
    <property type="component" value="Unassembled WGS sequence"/>
</dbReference>
<organism evidence="2 3">
    <name type="scientific">Selenomonas bovis</name>
    <dbReference type="NCBI Taxonomy" id="416586"/>
    <lineage>
        <taxon>Bacteria</taxon>
        <taxon>Bacillati</taxon>
        <taxon>Bacillota</taxon>
        <taxon>Negativicutes</taxon>
        <taxon>Selenomonadales</taxon>
        <taxon>Selenomonadaceae</taxon>
        <taxon>Selenomonas</taxon>
    </lineage>
</organism>
<evidence type="ECO:0000313" key="3">
    <source>
        <dbReference type="Proteomes" id="UP000543804"/>
    </source>
</evidence>
<accession>A0A848BCZ5</accession>
<gene>
    <name evidence="2" type="ORF">HF878_06365</name>
</gene>
<sequence length="173" mass="17919">MTSIHRLTQLALLTALSLALYGLESQLPLPFLAPGAKLGLANIITCVALILLPRQRDALFVLIARILLASCFGGGPVVLLYSLAGGLLSFAAMSLLCGQKKGRFSLPAISAAGGFFHHLGQLLCASALATSPGLLSYLSVLGPLGLATGLATGLAARAILQRLPLRLIEHQAQ</sequence>
<feature type="transmembrane region" description="Helical" evidence="1">
    <location>
        <begin position="134"/>
        <end position="156"/>
    </location>
</feature>
<keyword evidence="1" id="KW-0812">Transmembrane</keyword>
<proteinExistence type="predicted"/>
<dbReference type="Pfam" id="PF07456">
    <property type="entry name" value="Hpre_diP_synt_I"/>
    <property type="match status" value="1"/>
</dbReference>
<dbReference type="EMBL" id="JABAFA010000019">
    <property type="protein sequence ID" value="NMD99097.1"/>
    <property type="molecule type" value="Genomic_DNA"/>
</dbReference>
<feature type="transmembrane region" description="Helical" evidence="1">
    <location>
        <begin position="32"/>
        <end position="52"/>
    </location>
</feature>
<dbReference type="Gene3D" id="1.10.1760.20">
    <property type="match status" value="1"/>
</dbReference>
<reference evidence="2 3" key="1">
    <citation type="submission" date="2020-04" db="EMBL/GenBank/DDBJ databases">
        <authorList>
            <person name="Hitch T.C.A."/>
            <person name="Wylensek D."/>
            <person name="Clavel T."/>
        </authorList>
    </citation>
    <scope>NUCLEOTIDE SEQUENCE [LARGE SCALE GENOMIC DNA]</scope>
    <source>
        <strain evidence="2 3">PG-130-P53-12</strain>
    </source>
</reference>
<keyword evidence="3" id="KW-1185">Reference proteome</keyword>
<comment type="caution">
    <text evidence="2">The sequence shown here is derived from an EMBL/GenBank/DDBJ whole genome shotgun (WGS) entry which is preliminary data.</text>
</comment>
<dbReference type="RefSeq" id="WP_170077524.1">
    <property type="nucleotide sequence ID" value="NZ_JABAFA010000019.1"/>
</dbReference>
<dbReference type="PIRSF" id="PIRSF027391">
    <property type="entry name" value="Hpre_diP_synt_I"/>
    <property type="match status" value="1"/>
</dbReference>
<dbReference type="InterPro" id="IPR014535">
    <property type="entry name" value="Hpre_diP_synt_I"/>
</dbReference>
<keyword evidence="1" id="KW-0472">Membrane</keyword>
<name>A0A848BCZ5_9FIRM</name>
<protein>
    <submittedName>
        <fullName evidence="2">Gx transporter family protein</fullName>
    </submittedName>
</protein>
<evidence type="ECO:0000313" key="2">
    <source>
        <dbReference type="EMBL" id="NMD99097.1"/>
    </source>
</evidence>